<proteinExistence type="predicted"/>
<dbReference type="Pfam" id="PF00166">
    <property type="entry name" value="Cpn10"/>
    <property type="match status" value="1"/>
</dbReference>
<feature type="region of interest" description="Disordered" evidence="2">
    <location>
        <begin position="1"/>
        <end position="32"/>
    </location>
</feature>
<protein>
    <submittedName>
        <fullName evidence="3">Co-chaperonin GroES</fullName>
    </submittedName>
</protein>
<dbReference type="InterPro" id="IPR011032">
    <property type="entry name" value="GroES-like_sf"/>
</dbReference>
<dbReference type="EMBL" id="KU970936">
    <property type="protein sequence ID" value="ASN63530.1"/>
    <property type="molecule type" value="Genomic_DNA"/>
</dbReference>
<dbReference type="GO" id="GO:0044183">
    <property type="term" value="F:protein folding chaperone"/>
    <property type="evidence" value="ECO:0007669"/>
    <property type="project" value="InterPro"/>
</dbReference>
<dbReference type="InterPro" id="IPR020818">
    <property type="entry name" value="Chaperonin_GroES"/>
</dbReference>
<evidence type="ECO:0000313" key="3">
    <source>
        <dbReference type="EMBL" id="ASN63157.1"/>
    </source>
</evidence>
<organism evidence="3">
    <name type="scientific">uncultured virus</name>
    <dbReference type="NCBI Taxonomy" id="340016"/>
    <lineage>
        <taxon>Viruses</taxon>
        <taxon>environmental samples</taxon>
    </lineage>
</organism>
<sequence length="162" mass="18270">MTTKSKVIIPDHIEKERNAKEKATKTESETDKAFVSPEDRVLDPTLINKSLIERMPQPSGWRILILPYRGRGVSKGGIHIAKQTVDREALASVVAYVVKMGPLCYKDKEKFGDTPWCQEKQWVLIGRYAGARFKLGDDAECRIINDDEVIATIENPDDIVTL</sequence>
<dbReference type="EMBL" id="KU970563">
    <property type="protein sequence ID" value="ASN63157.1"/>
    <property type="molecule type" value="Genomic_DNA"/>
</dbReference>
<keyword evidence="1" id="KW-0143">Chaperone</keyword>
<accession>A0A221S2R1</accession>
<name>A0A221S2R1_9VIRU</name>
<dbReference type="SUPFAM" id="SSF50129">
    <property type="entry name" value="GroES-like"/>
    <property type="match status" value="1"/>
</dbReference>
<dbReference type="Gene3D" id="2.30.33.40">
    <property type="entry name" value="GroES chaperonin"/>
    <property type="match status" value="1"/>
</dbReference>
<evidence type="ECO:0000256" key="2">
    <source>
        <dbReference type="SAM" id="MobiDB-lite"/>
    </source>
</evidence>
<dbReference type="InterPro" id="IPR037124">
    <property type="entry name" value="Chaperonin_GroES_sf"/>
</dbReference>
<dbReference type="GO" id="GO:0005524">
    <property type="term" value="F:ATP binding"/>
    <property type="evidence" value="ECO:0007669"/>
    <property type="project" value="InterPro"/>
</dbReference>
<reference evidence="3" key="1">
    <citation type="submission" date="2016-03" db="EMBL/GenBank/DDBJ databases">
        <title>Novel chaperonins are prevalent in the virioplankton and link to viral biology and ecology.</title>
        <authorList>
            <person name="Marine R.L."/>
            <person name="Nasko D.J."/>
            <person name="Polson S.W."/>
            <person name="Wommack K.E."/>
        </authorList>
    </citation>
    <scope>NUCLEOTIDE SEQUENCE</scope>
</reference>
<gene>
    <name evidence="3" type="primary">groES</name>
</gene>
<feature type="compositionally biased region" description="Basic and acidic residues" evidence="2">
    <location>
        <begin position="9"/>
        <end position="32"/>
    </location>
</feature>
<evidence type="ECO:0000256" key="1">
    <source>
        <dbReference type="ARBA" id="ARBA00023186"/>
    </source>
</evidence>